<name>A0A2M4D4N4_ANODA</name>
<proteinExistence type="predicted"/>
<organism evidence="2">
    <name type="scientific">Anopheles darlingi</name>
    <name type="common">Mosquito</name>
    <dbReference type="NCBI Taxonomy" id="43151"/>
    <lineage>
        <taxon>Eukaryota</taxon>
        <taxon>Metazoa</taxon>
        <taxon>Ecdysozoa</taxon>
        <taxon>Arthropoda</taxon>
        <taxon>Hexapoda</taxon>
        <taxon>Insecta</taxon>
        <taxon>Pterygota</taxon>
        <taxon>Neoptera</taxon>
        <taxon>Endopterygota</taxon>
        <taxon>Diptera</taxon>
        <taxon>Nematocera</taxon>
        <taxon>Culicoidea</taxon>
        <taxon>Culicidae</taxon>
        <taxon>Anophelinae</taxon>
        <taxon>Anopheles</taxon>
    </lineage>
</organism>
<reference evidence="2" key="1">
    <citation type="submission" date="2018-01" db="EMBL/GenBank/DDBJ databases">
        <title>An insight into the sialome of Amazonian anophelines.</title>
        <authorList>
            <person name="Ribeiro J.M."/>
            <person name="Scarpassa V."/>
            <person name="Calvo E."/>
        </authorList>
    </citation>
    <scope>NUCLEOTIDE SEQUENCE</scope>
</reference>
<accession>A0A2M4D4N4</accession>
<evidence type="ECO:0000313" key="2">
    <source>
        <dbReference type="EMBL" id="MBW72048.1"/>
    </source>
</evidence>
<dbReference type="AlphaFoldDB" id="A0A2M4D4N4"/>
<feature type="chain" id="PRO_5014915148" evidence="1">
    <location>
        <begin position="22"/>
        <end position="78"/>
    </location>
</feature>
<dbReference type="EMBL" id="GGFL01007870">
    <property type="protein sequence ID" value="MBW72048.1"/>
    <property type="molecule type" value="Transcribed_RNA"/>
</dbReference>
<evidence type="ECO:0000256" key="1">
    <source>
        <dbReference type="SAM" id="SignalP"/>
    </source>
</evidence>
<keyword evidence="1" id="KW-0732">Signal</keyword>
<sequence>MIQRKRFSRFWLLGWFRTAASLDSLCAVPPRFAAARCTLASCFRSSVTVAKPTVGQKRHRKRLAEAPCACCCITFTSR</sequence>
<feature type="signal peptide" evidence="1">
    <location>
        <begin position="1"/>
        <end position="21"/>
    </location>
</feature>
<protein>
    <submittedName>
        <fullName evidence="2">Putative secreted protein</fullName>
    </submittedName>
</protein>